<dbReference type="PATRIC" id="fig|1162668.3.peg.2932"/>
<dbReference type="InterPro" id="IPR029068">
    <property type="entry name" value="Glyas_Bleomycin-R_OHBP_Dase"/>
</dbReference>
<dbReference type="eggNOG" id="COG0346">
    <property type="taxonomic scope" value="Bacteria"/>
</dbReference>
<dbReference type="Pfam" id="PF00903">
    <property type="entry name" value="Glyoxalase"/>
    <property type="match status" value="1"/>
</dbReference>
<accession>I0IS92</accession>
<dbReference type="HOGENOM" id="CLU_147233_0_0_0"/>
<sequence length="138" mass="15787">MKIRHIDHVAIPVSDLARSIRWYQDVLGLTRRYEKEWGDYPAMMCAGETCVALIHPAVTLPLPPSPGSDPDRHLAFNVDREGFDEAVMEMAKRQIPFTTDDHGISLSIYFFDPDGHWIEITTFDLPVGRQRGDRPHPF</sequence>
<reference evidence="3" key="2">
    <citation type="submission" date="2012-03" db="EMBL/GenBank/DDBJ databases">
        <title>The complete genome sequence of the pioneer microbe on fresh volcanic deposit, Leptospirillum ferrooxidans strain C2-3.</title>
        <authorList>
            <person name="Fujimura R."/>
            <person name="Sato Y."/>
            <person name="Nishizawa T."/>
            <person name="Nanba K."/>
            <person name="Oshima K."/>
            <person name="Hattori M."/>
            <person name="Kamijo T."/>
            <person name="Ohta H."/>
        </authorList>
    </citation>
    <scope>NUCLEOTIDE SEQUENCE [LARGE SCALE GENOMIC DNA]</scope>
    <source>
        <strain evidence="3">C2-3</strain>
    </source>
</reference>
<gene>
    <name evidence="2" type="ordered locus">LFE_2470</name>
</gene>
<dbReference type="PROSITE" id="PS51819">
    <property type="entry name" value="VOC"/>
    <property type="match status" value="1"/>
</dbReference>
<dbReference type="Gene3D" id="3.10.180.10">
    <property type="entry name" value="2,3-Dihydroxybiphenyl 1,2-Dioxygenase, domain 1"/>
    <property type="match status" value="1"/>
</dbReference>
<dbReference type="InterPro" id="IPR037523">
    <property type="entry name" value="VOC_core"/>
</dbReference>
<evidence type="ECO:0000313" key="2">
    <source>
        <dbReference type="EMBL" id="BAM08141.1"/>
    </source>
</evidence>
<dbReference type="Proteomes" id="UP000007382">
    <property type="component" value="Chromosome"/>
</dbReference>
<proteinExistence type="predicted"/>
<organism evidence="2 3">
    <name type="scientific">Leptospirillum ferrooxidans (strain C2-3)</name>
    <dbReference type="NCBI Taxonomy" id="1162668"/>
    <lineage>
        <taxon>Bacteria</taxon>
        <taxon>Pseudomonadati</taxon>
        <taxon>Nitrospirota</taxon>
        <taxon>Nitrospiria</taxon>
        <taxon>Nitrospirales</taxon>
        <taxon>Nitrospiraceae</taxon>
        <taxon>Leptospirillum</taxon>
    </lineage>
</organism>
<keyword evidence="3" id="KW-1185">Reference proteome</keyword>
<dbReference type="AlphaFoldDB" id="I0IS92"/>
<dbReference type="STRING" id="1162668.LFE_2470"/>
<evidence type="ECO:0000259" key="1">
    <source>
        <dbReference type="PROSITE" id="PS51819"/>
    </source>
</evidence>
<dbReference type="KEGG" id="lfc:LFE_2470"/>
<reference evidence="2 3" key="1">
    <citation type="journal article" date="2012" name="J. Bacteriol.">
        <title>Complete Genome Sequence of Leptospirillum ferrooxidans Strain C2-3, Isolated from a Fresh Volcanic Ash Deposit on the Island of Miyake, Japan.</title>
        <authorList>
            <person name="Fujimura R."/>
            <person name="Sato Y."/>
            <person name="Nishizawa T."/>
            <person name="Oshima K."/>
            <person name="Kim S.-W."/>
            <person name="Hattori M."/>
            <person name="Kamijo T."/>
            <person name="Ohta H."/>
        </authorList>
    </citation>
    <scope>NUCLEOTIDE SEQUENCE [LARGE SCALE GENOMIC DNA]</scope>
    <source>
        <strain evidence="2 3">C2-3</strain>
    </source>
</reference>
<protein>
    <submittedName>
        <fullName evidence="2">Putative glyoxalase/bleomycin resistance protein</fullName>
    </submittedName>
</protein>
<dbReference type="SUPFAM" id="SSF54593">
    <property type="entry name" value="Glyoxalase/Bleomycin resistance protein/Dihydroxybiphenyl dioxygenase"/>
    <property type="match status" value="1"/>
</dbReference>
<evidence type="ECO:0000313" key="3">
    <source>
        <dbReference type="Proteomes" id="UP000007382"/>
    </source>
</evidence>
<name>I0IS92_LEPFC</name>
<dbReference type="EMBL" id="AP012342">
    <property type="protein sequence ID" value="BAM08141.1"/>
    <property type="molecule type" value="Genomic_DNA"/>
</dbReference>
<dbReference type="InterPro" id="IPR004360">
    <property type="entry name" value="Glyas_Fos-R_dOase_dom"/>
</dbReference>
<dbReference type="InterPro" id="IPR050383">
    <property type="entry name" value="GlyoxalaseI/FosfomycinResist"/>
</dbReference>
<dbReference type="OrthoDB" id="9804944at2"/>
<feature type="domain" description="VOC" evidence="1">
    <location>
        <begin position="5"/>
        <end position="123"/>
    </location>
</feature>
<dbReference type="PANTHER" id="PTHR21366">
    <property type="entry name" value="GLYOXALASE FAMILY PROTEIN"/>
    <property type="match status" value="1"/>
</dbReference>